<dbReference type="AlphaFoldDB" id="A0A8H9GDU8"/>
<gene>
    <name evidence="2" type="ORF">GCM10010102_04270</name>
</gene>
<protein>
    <recommendedName>
        <fullName evidence="1">Polymerase beta nucleotidyltransferase domain-containing protein</fullName>
    </recommendedName>
</protein>
<dbReference type="SUPFAM" id="SSF81301">
    <property type="entry name" value="Nucleotidyltransferase"/>
    <property type="match status" value="1"/>
</dbReference>
<feature type="domain" description="Polymerase beta nucleotidyltransferase" evidence="1">
    <location>
        <begin position="116"/>
        <end position="156"/>
    </location>
</feature>
<organism evidence="2 3">
    <name type="scientific">Promicromonospora citrea</name>
    <dbReference type="NCBI Taxonomy" id="43677"/>
    <lineage>
        <taxon>Bacteria</taxon>
        <taxon>Bacillati</taxon>
        <taxon>Actinomycetota</taxon>
        <taxon>Actinomycetes</taxon>
        <taxon>Micrococcales</taxon>
        <taxon>Promicromonosporaceae</taxon>
        <taxon>Promicromonospora</taxon>
    </lineage>
</organism>
<sequence>MDWNHPERAFGSGLEPVILRVLWRAGVPMTGSEVHRVAGTGSANGIRLGLSRLARQGVVVPATVGSSVTHELNRDHLAYAAIDAAFSALNPWDDFRSRARRVVMHHVPDDPLSVSVALFGSVARAESRLDSDIDLAVVVRDADERAQHLVDDLRRTLGAATGQEIQVYLTTPARLRDAVRLEDPIVESFRSDARAVSGPDLRTYLQEH</sequence>
<dbReference type="InterPro" id="IPR041633">
    <property type="entry name" value="Polbeta"/>
</dbReference>
<dbReference type="EMBL" id="BMPT01000001">
    <property type="protein sequence ID" value="GGM11695.1"/>
    <property type="molecule type" value="Genomic_DNA"/>
</dbReference>
<dbReference type="Proteomes" id="UP000655589">
    <property type="component" value="Unassembled WGS sequence"/>
</dbReference>
<evidence type="ECO:0000313" key="2">
    <source>
        <dbReference type="EMBL" id="GGM11695.1"/>
    </source>
</evidence>
<reference evidence="2" key="1">
    <citation type="journal article" date="2014" name="Int. J. Syst. Evol. Microbiol.">
        <title>Complete genome sequence of Corynebacterium casei LMG S-19264T (=DSM 44701T), isolated from a smear-ripened cheese.</title>
        <authorList>
            <consortium name="US DOE Joint Genome Institute (JGI-PGF)"/>
            <person name="Walter F."/>
            <person name="Albersmeier A."/>
            <person name="Kalinowski J."/>
            <person name="Ruckert C."/>
        </authorList>
    </citation>
    <scope>NUCLEOTIDE SEQUENCE</scope>
    <source>
        <strain evidence="2">JCM 3051</strain>
    </source>
</reference>
<keyword evidence="3" id="KW-1185">Reference proteome</keyword>
<dbReference type="InterPro" id="IPR043519">
    <property type="entry name" value="NT_sf"/>
</dbReference>
<dbReference type="Pfam" id="PF18765">
    <property type="entry name" value="Polbeta"/>
    <property type="match status" value="1"/>
</dbReference>
<accession>A0A8H9GDU8</accession>
<name>A0A8H9GDU8_9MICO</name>
<dbReference type="CDD" id="cd05403">
    <property type="entry name" value="NT_KNTase_like"/>
    <property type="match status" value="1"/>
</dbReference>
<reference evidence="2" key="2">
    <citation type="submission" date="2020-09" db="EMBL/GenBank/DDBJ databases">
        <authorList>
            <person name="Sun Q."/>
            <person name="Ohkuma M."/>
        </authorList>
    </citation>
    <scope>NUCLEOTIDE SEQUENCE</scope>
    <source>
        <strain evidence="2">JCM 3051</strain>
    </source>
</reference>
<comment type="caution">
    <text evidence="2">The sequence shown here is derived from an EMBL/GenBank/DDBJ whole genome shotgun (WGS) entry which is preliminary data.</text>
</comment>
<proteinExistence type="predicted"/>
<evidence type="ECO:0000259" key="1">
    <source>
        <dbReference type="Pfam" id="PF18765"/>
    </source>
</evidence>
<dbReference type="Gene3D" id="3.30.460.10">
    <property type="entry name" value="Beta Polymerase, domain 2"/>
    <property type="match status" value="1"/>
</dbReference>
<evidence type="ECO:0000313" key="3">
    <source>
        <dbReference type="Proteomes" id="UP000655589"/>
    </source>
</evidence>